<comment type="catalytic activity">
    <reaction evidence="1">
        <text>peroxynitrite = nitrate</text>
        <dbReference type="Rhea" id="RHEA:63116"/>
        <dbReference type="ChEBI" id="CHEBI:17632"/>
        <dbReference type="ChEBI" id="CHEBI:25941"/>
    </reaction>
    <physiologicalReaction direction="left-to-right" evidence="1">
        <dbReference type="Rhea" id="RHEA:63117"/>
    </physiologicalReaction>
</comment>
<dbReference type="CDD" id="cd07828">
    <property type="entry name" value="lipocalin_heme-bd-THAP4-like"/>
    <property type="match status" value="1"/>
</dbReference>
<dbReference type="AlphaFoldDB" id="A0A8J8NBU9"/>
<dbReference type="PANTHER" id="PTHR15854:SF4">
    <property type="entry name" value="PEROXYNITRITE ISOMERASE THAP4"/>
    <property type="match status" value="1"/>
</dbReference>
<reference evidence="3" key="1">
    <citation type="submission" date="2019-06" db="EMBL/GenBank/DDBJ databases">
        <authorList>
            <person name="Zheng W."/>
        </authorList>
    </citation>
    <scope>NUCLEOTIDE SEQUENCE</scope>
    <source>
        <strain evidence="3">QDHG01</strain>
    </source>
</reference>
<evidence type="ECO:0000259" key="2">
    <source>
        <dbReference type="Pfam" id="PF08768"/>
    </source>
</evidence>
<dbReference type="InterPro" id="IPR012674">
    <property type="entry name" value="Calycin"/>
</dbReference>
<sequence>MDPAKPTDKLVFFQGSWKGQGKVLEKPVAYDESLTFTLCRSDPAIVLSVQQFTKHSELGIPLHAENGFIKIYGPPLDAEGTRRVEATFSHPFSLQEVEEGTYDGKRMVLEAKQFQRGPTAKGKQTTAFRREYWINEEGNLCYKMFLGVDGAEAFEHLNGELKQV</sequence>
<name>A0A8J8NBU9_HALGN</name>
<protein>
    <recommendedName>
        <fullName evidence="2">THAP4-like heme-binding domain-containing protein</fullName>
    </recommendedName>
</protein>
<dbReference type="InterPro" id="IPR045165">
    <property type="entry name" value="Nitrobindin"/>
</dbReference>
<gene>
    <name evidence="3" type="ORF">FGO68_gene3776</name>
</gene>
<accession>A0A8J8NBU9</accession>
<dbReference type="OrthoDB" id="58529at2759"/>
<dbReference type="PANTHER" id="PTHR15854">
    <property type="entry name" value="THAP4 PROTEIN"/>
    <property type="match status" value="1"/>
</dbReference>
<dbReference type="InterPro" id="IPR014878">
    <property type="entry name" value="THAP4-like_heme-bd"/>
</dbReference>
<evidence type="ECO:0000256" key="1">
    <source>
        <dbReference type="ARBA" id="ARBA00036993"/>
    </source>
</evidence>
<dbReference type="Gene3D" id="2.40.128.20">
    <property type="match status" value="1"/>
</dbReference>
<feature type="domain" description="THAP4-like heme-binding" evidence="2">
    <location>
        <begin position="9"/>
        <end position="162"/>
    </location>
</feature>
<evidence type="ECO:0000313" key="4">
    <source>
        <dbReference type="Proteomes" id="UP000785679"/>
    </source>
</evidence>
<proteinExistence type="predicted"/>
<organism evidence="3 4">
    <name type="scientific">Halteria grandinella</name>
    <dbReference type="NCBI Taxonomy" id="5974"/>
    <lineage>
        <taxon>Eukaryota</taxon>
        <taxon>Sar</taxon>
        <taxon>Alveolata</taxon>
        <taxon>Ciliophora</taxon>
        <taxon>Intramacronucleata</taxon>
        <taxon>Spirotrichea</taxon>
        <taxon>Stichotrichia</taxon>
        <taxon>Sporadotrichida</taxon>
        <taxon>Halteriidae</taxon>
        <taxon>Halteria</taxon>
    </lineage>
</organism>
<dbReference type="Pfam" id="PF08768">
    <property type="entry name" value="THAP4_heme-bd"/>
    <property type="match status" value="1"/>
</dbReference>
<dbReference type="Proteomes" id="UP000785679">
    <property type="component" value="Unassembled WGS sequence"/>
</dbReference>
<keyword evidence="4" id="KW-1185">Reference proteome</keyword>
<dbReference type="SUPFAM" id="SSF50814">
    <property type="entry name" value="Lipocalins"/>
    <property type="match status" value="1"/>
</dbReference>
<comment type="caution">
    <text evidence="3">The sequence shown here is derived from an EMBL/GenBank/DDBJ whole genome shotgun (WGS) entry which is preliminary data.</text>
</comment>
<dbReference type="EMBL" id="RRYP01025024">
    <property type="protein sequence ID" value="TNV71998.1"/>
    <property type="molecule type" value="Genomic_DNA"/>
</dbReference>
<evidence type="ECO:0000313" key="3">
    <source>
        <dbReference type="EMBL" id="TNV71998.1"/>
    </source>
</evidence>